<evidence type="ECO:0000313" key="1">
    <source>
        <dbReference type="EMBL" id="KAK3896694.1"/>
    </source>
</evidence>
<keyword evidence="2" id="KW-1185">Reference proteome</keyword>
<evidence type="ECO:0000313" key="2">
    <source>
        <dbReference type="Proteomes" id="UP001303889"/>
    </source>
</evidence>
<proteinExistence type="predicted"/>
<dbReference type="Gene3D" id="3.30.70.100">
    <property type="match status" value="1"/>
</dbReference>
<accession>A0AAN6MA85</accession>
<dbReference type="EMBL" id="MU856448">
    <property type="protein sequence ID" value="KAK3896694.1"/>
    <property type="molecule type" value="Genomic_DNA"/>
</dbReference>
<name>A0AAN6MA85_9PEZI</name>
<reference evidence="1" key="1">
    <citation type="journal article" date="2023" name="Mol. Phylogenet. Evol.">
        <title>Genome-scale phylogeny and comparative genomics of the fungal order Sordariales.</title>
        <authorList>
            <person name="Hensen N."/>
            <person name="Bonometti L."/>
            <person name="Westerberg I."/>
            <person name="Brannstrom I.O."/>
            <person name="Guillou S."/>
            <person name="Cros-Aarteil S."/>
            <person name="Calhoun S."/>
            <person name="Haridas S."/>
            <person name="Kuo A."/>
            <person name="Mondo S."/>
            <person name="Pangilinan J."/>
            <person name="Riley R."/>
            <person name="LaButti K."/>
            <person name="Andreopoulos B."/>
            <person name="Lipzen A."/>
            <person name="Chen C."/>
            <person name="Yan M."/>
            <person name="Daum C."/>
            <person name="Ng V."/>
            <person name="Clum A."/>
            <person name="Steindorff A."/>
            <person name="Ohm R.A."/>
            <person name="Martin F."/>
            <person name="Silar P."/>
            <person name="Natvig D.O."/>
            <person name="Lalanne C."/>
            <person name="Gautier V."/>
            <person name="Ament-Velasquez S.L."/>
            <person name="Kruys A."/>
            <person name="Hutchinson M.I."/>
            <person name="Powell A.J."/>
            <person name="Barry K."/>
            <person name="Miller A.N."/>
            <person name="Grigoriev I.V."/>
            <person name="Debuchy R."/>
            <person name="Gladieux P."/>
            <person name="Hiltunen Thoren M."/>
            <person name="Johannesson H."/>
        </authorList>
    </citation>
    <scope>NUCLEOTIDE SEQUENCE</scope>
    <source>
        <strain evidence="1">CBS 103.79</strain>
    </source>
</reference>
<protein>
    <submittedName>
        <fullName evidence="1">Uncharacterized protein</fullName>
    </submittedName>
</protein>
<organism evidence="1 2">
    <name type="scientific">Staphylotrichum tortipilum</name>
    <dbReference type="NCBI Taxonomy" id="2831512"/>
    <lineage>
        <taxon>Eukaryota</taxon>
        <taxon>Fungi</taxon>
        <taxon>Dikarya</taxon>
        <taxon>Ascomycota</taxon>
        <taxon>Pezizomycotina</taxon>
        <taxon>Sordariomycetes</taxon>
        <taxon>Sordariomycetidae</taxon>
        <taxon>Sordariales</taxon>
        <taxon>Chaetomiaceae</taxon>
        <taxon>Staphylotrichum</taxon>
    </lineage>
</organism>
<comment type="caution">
    <text evidence="1">The sequence shown here is derived from an EMBL/GenBank/DDBJ whole genome shotgun (WGS) entry which is preliminary data.</text>
</comment>
<sequence>MTPRFGPVVDGVLWSRIRPREEDVDGPKARILSVPEFTLKPGIDIHDECGLPQKLWKTTLRYIGSVPGCCAIEWGSRMDNHAADRTSILRLVHWDSTAAWRMFQHSPGFTPIIGLLDSDVSNRCAKLGRPGARGLGYGGDAQDRATVVDVVSVIMATEDGRL</sequence>
<dbReference type="AlphaFoldDB" id="A0AAN6MA85"/>
<dbReference type="Proteomes" id="UP001303889">
    <property type="component" value="Unassembled WGS sequence"/>
</dbReference>
<gene>
    <name evidence="1" type="ORF">C8A05DRAFT_39758</name>
</gene>
<reference evidence="1" key="2">
    <citation type="submission" date="2023-05" db="EMBL/GenBank/DDBJ databases">
        <authorList>
            <consortium name="Lawrence Berkeley National Laboratory"/>
            <person name="Steindorff A."/>
            <person name="Hensen N."/>
            <person name="Bonometti L."/>
            <person name="Westerberg I."/>
            <person name="Brannstrom I.O."/>
            <person name="Guillou S."/>
            <person name="Cros-Aarteil S."/>
            <person name="Calhoun S."/>
            <person name="Haridas S."/>
            <person name="Kuo A."/>
            <person name="Mondo S."/>
            <person name="Pangilinan J."/>
            <person name="Riley R."/>
            <person name="Labutti K."/>
            <person name="Andreopoulos B."/>
            <person name="Lipzen A."/>
            <person name="Chen C."/>
            <person name="Yanf M."/>
            <person name="Daum C."/>
            <person name="Ng V."/>
            <person name="Clum A."/>
            <person name="Ohm R."/>
            <person name="Martin F."/>
            <person name="Silar P."/>
            <person name="Natvig D."/>
            <person name="Lalanne C."/>
            <person name="Gautier V."/>
            <person name="Ament-Velasquez S.L."/>
            <person name="Kruys A."/>
            <person name="Hutchinson M.I."/>
            <person name="Powell A.J."/>
            <person name="Barry K."/>
            <person name="Miller A.N."/>
            <person name="Grigoriev I.V."/>
            <person name="Debuchy R."/>
            <person name="Gladieux P."/>
            <person name="Thoren M.H."/>
            <person name="Johannesson H."/>
        </authorList>
    </citation>
    <scope>NUCLEOTIDE SEQUENCE</scope>
    <source>
        <strain evidence="1">CBS 103.79</strain>
    </source>
</reference>